<proteinExistence type="inferred from homology"/>
<keyword evidence="8 13" id="KW-0862">Zinc</keyword>
<keyword evidence="4 13" id="KW-0479">Metal-binding</keyword>
<dbReference type="Gene3D" id="3.90.226.10">
    <property type="entry name" value="2-enoyl-CoA Hydratase, Chain A, domain 1"/>
    <property type="match status" value="1"/>
</dbReference>
<comment type="subcellular location">
    <subcellularLocation>
        <location evidence="1 13">Cytoplasm</location>
    </subcellularLocation>
</comment>
<keyword evidence="2 13" id="KW-0444">Lipid biosynthesis</keyword>
<evidence type="ECO:0000313" key="16">
    <source>
        <dbReference type="EMBL" id="GAQ95605.1"/>
    </source>
</evidence>
<feature type="compositionally biased region" description="Polar residues" evidence="14">
    <location>
        <begin position="280"/>
        <end position="292"/>
    </location>
</feature>
<dbReference type="InterPro" id="IPR011762">
    <property type="entry name" value="COA_CT_N"/>
</dbReference>
<dbReference type="GO" id="GO:2001295">
    <property type="term" value="P:malonyl-CoA biosynthetic process"/>
    <property type="evidence" value="ECO:0007669"/>
    <property type="project" value="UniProtKB-UniRule"/>
</dbReference>
<keyword evidence="9 13" id="KW-0067">ATP-binding</keyword>
<evidence type="ECO:0000313" key="17">
    <source>
        <dbReference type="Proteomes" id="UP000054976"/>
    </source>
</evidence>
<dbReference type="AlphaFoldDB" id="A0A0U9HYX9"/>
<feature type="region of interest" description="Disordered" evidence="14">
    <location>
        <begin position="279"/>
        <end position="309"/>
    </location>
</feature>
<evidence type="ECO:0000256" key="8">
    <source>
        <dbReference type="ARBA" id="ARBA00022833"/>
    </source>
</evidence>
<dbReference type="Pfam" id="PF01039">
    <property type="entry name" value="Carboxyl_trans"/>
    <property type="match status" value="1"/>
</dbReference>
<keyword evidence="17" id="KW-1185">Reference proteome</keyword>
<protein>
    <recommendedName>
        <fullName evidence="13">Acetyl-coenzyme A carboxylase carboxyl transferase subunit beta</fullName>
        <shortName evidence="13">ACCase subunit beta</shortName>
        <shortName evidence="13">Acetyl-CoA carboxylase carboxyltransferase subunit beta</shortName>
        <ecNumber evidence="13">2.1.3.15</ecNumber>
    </recommendedName>
</protein>
<keyword evidence="13" id="KW-0963">Cytoplasm</keyword>
<keyword evidence="11 13" id="KW-0275">Fatty acid biosynthesis</keyword>
<evidence type="ECO:0000256" key="14">
    <source>
        <dbReference type="SAM" id="MobiDB-lite"/>
    </source>
</evidence>
<dbReference type="GO" id="GO:0006633">
    <property type="term" value="P:fatty acid biosynthetic process"/>
    <property type="evidence" value="ECO:0007669"/>
    <property type="project" value="UniProtKB-KW"/>
</dbReference>
<comment type="function">
    <text evidence="12 13">Component of the acetyl coenzyme A carboxylase (ACC) complex. Biotin carboxylase (BC) catalyzes the carboxylation of biotin on its carrier protein (BCCP) and then the CO(2) group is transferred by the transcarboxylase to acetyl-CoA to form malonyl-CoA.</text>
</comment>
<reference evidence="17" key="1">
    <citation type="submission" date="2016-01" db="EMBL/GenBank/DDBJ databases">
        <title>Draft genome sequence of Thermodesulfovibrio aggregans strain TGE-P1.</title>
        <authorList>
            <person name="Sekiguchi Y."/>
            <person name="Ohashi A."/>
            <person name="Matsuura N."/>
            <person name="Tourlousse M.D."/>
        </authorList>
    </citation>
    <scope>NUCLEOTIDE SEQUENCE [LARGE SCALE GENOMIC DNA]</scope>
    <source>
        <strain evidence="17">TGE-P1</strain>
    </source>
</reference>
<evidence type="ECO:0000256" key="4">
    <source>
        <dbReference type="ARBA" id="ARBA00022723"/>
    </source>
</evidence>
<dbReference type="InterPro" id="IPR029045">
    <property type="entry name" value="ClpP/crotonase-like_dom_sf"/>
</dbReference>
<dbReference type="Proteomes" id="UP000054976">
    <property type="component" value="Unassembled WGS sequence"/>
</dbReference>
<feature type="binding site" evidence="13">
    <location>
        <position position="25"/>
    </location>
    <ligand>
        <name>Zn(2+)</name>
        <dbReference type="ChEBI" id="CHEBI:29105"/>
    </ligand>
</feature>
<dbReference type="SUPFAM" id="SSF52096">
    <property type="entry name" value="ClpP/crotonase"/>
    <property type="match status" value="1"/>
</dbReference>
<dbReference type="UniPathway" id="UPA00655">
    <property type="reaction ID" value="UER00711"/>
</dbReference>
<feature type="binding site" evidence="13">
    <location>
        <position position="47"/>
    </location>
    <ligand>
        <name>Zn(2+)</name>
        <dbReference type="ChEBI" id="CHEBI:29105"/>
    </ligand>
</feature>
<dbReference type="GO" id="GO:0005524">
    <property type="term" value="F:ATP binding"/>
    <property type="evidence" value="ECO:0007669"/>
    <property type="project" value="UniProtKB-KW"/>
</dbReference>
<comment type="caution">
    <text evidence="16">The sequence shown here is derived from an EMBL/GenBank/DDBJ whole genome shotgun (WGS) entry which is preliminary data.</text>
</comment>
<comment type="subunit">
    <text evidence="13">Acetyl-CoA carboxylase is a heterohexamer composed of biotin carboxyl carrier protein (AccB), biotin carboxylase (AccC) and two subunits each of ACCase subunit alpha (AccA) and ACCase subunit beta (AccD).</text>
</comment>
<sequence>MAWFKRKEPKIEKKVKIPEGLWVKCENCKEIIYRKELENNLKVCPKCKYHFRISAKERINLMTDSGSFVELDAELKSIDPLEFNDTISYKERLLENEKKTGLKEAAIYGDAKINGRDVVVAVLDFSFMGGSMGTVVGEKVTRAAERALERRVPLIIVSASGGARMQEGMFSLMQMAKTSQAIGRLKEAGILYISVLADPTFGGVTASFAMLGDIIIAEPRSLIGFAGPRVIQETIKQQLPEGFQRAEFLLEHGMIDIVVERKELKNTIYRLIEIIMPESGSDNSETSDSLSRNGKEKSSKPLIISQSSG</sequence>
<comment type="catalytic activity">
    <reaction evidence="13">
        <text>N(6)-carboxybiotinyl-L-lysyl-[protein] + acetyl-CoA = N(6)-biotinyl-L-lysyl-[protein] + malonyl-CoA</text>
        <dbReference type="Rhea" id="RHEA:54728"/>
        <dbReference type="Rhea" id="RHEA-COMP:10505"/>
        <dbReference type="Rhea" id="RHEA-COMP:10506"/>
        <dbReference type="ChEBI" id="CHEBI:57288"/>
        <dbReference type="ChEBI" id="CHEBI:57384"/>
        <dbReference type="ChEBI" id="CHEBI:83144"/>
        <dbReference type="ChEBI" id="CHEBI:83145"/>
        <dbReference type="EC" id="2.1.3.15"/>
    </reaction>
</comment>
<dbReference type="GO" id="GO:0003989">
    <property type="term" value="F:acetyl-CoA carboxylase activity"/>
    <property type="evidence" value="ECO:0007669"/>
    <property type="project" value="InterPro"/>
</dbReference>
<evidence type="ECO:0000256" key="9">
    <source>
        <dbReference type="ARBA" id="ARBA00022840"/>
    </source>
</evidence>
<keyword evidence="5 13" id="KW-0547">Nucleotide-binding</keyword>
<dbReference type="Pfam" id="PF17848">
    <property type="entry name" value="Zn_ribbon_ACC"/>
    <property type="match status" value="1"/>
</dbReference>
<evidence type="ECO:0000259" key="15">
    <source>
        <dbReference type="PROSITE" id="PS50980"/>
    </source>
</evidence>
<dbReference type="EC" id="2.1.3.15" evidence="13"/>
<keyword evidence="6 13" id="KW-0863">Zinc-finger</keyword>
<accession>A0A0U9HYX9</accession>
<evidence type="ECO:0000256" key="10">
    <source>
        <dbReference type="ARBA" id="ARBA00023098"/>
    </source>
</evidence>
<evidence type="ECO:0000256" key="3">
    <source>
        <dbReference type="ARBA" id="ARBA00022679"/>
    </source>
</evidence>
<keyword evidence="3 13" id="KW-0808">Transferase</keyword>
<dbReference type="InterPro" id="IPR034733">
    <property type="entry name" value="AcCoA_carboxyl_beta"/>
</dbReference>
<comment type="similarity">
    <text evidence="13">Belongs to the AccD/PCCB family.</text>
</comment>
<feature type="domain" description="CoA carboxyltransferase N-terminal" evidence="15">
    <location>
        <begin position="21"/>
        <end position="290"/>
    </location>
</feature>
<dbReference type="OrthoDB" id="9772975at2"/>
<evidence type="ECO:0000256" key="12">
    <source>
        <dbReference type="ARBA" id="ARBA00025280"/>
    </source>
</evidence>
<dbReference type="HAMAP" id="MF_01395">
    <property type="entry name" value="AcetylCoA_CT_beta"/>
    <property type="match status" value="1"/>
</dbReference>
<dbReference type="InterPro" id="IPR041010">
    <property type="entry name" value="Znf-ACC"/>
</dbReference>
<evidence type="ECO:0000256" key="2">
    <source>
        <dbReference type="ARBA" id="ARBA00022516"/>
    </source>
</evidence>
<feature type="binding site" evidence="13">
    <location>
        <position position="28"/>
    </location>
    <ligand>
        <name>Zn(2+)</name>
        <dbReference type="ChEBI" id="CHEBI:29105"/>
    </ligand>
</feature>
<feature type="binding site" evidence="13">
    <location>
        <position position="44"/>
    </location>
    <ligand>
        <name>Zn(2+)</name>
        <dbReference type="ChEBI" id="CHEBI:29105"/>
    </ligand>
</feature>
<dbReference type="InterPro" id="IPR000438">
    <property type="entry name" value="Acetyl_CoA_COase_Trfase_b_su"/>
</dbReference>
<evidence type="ECO:0000256" key="1">
    <source>
        <dbReference type="ARBA" id="ARBA00004496"/>
    </source>
</evidence>
<keyword evidence="7 13" id="KW-0276">Fatty acid metabolism</keyword>
<dbReference type="STRING" id="86166.TAGGR_378"/>
<dbReference type="GO" id="GO:0016743">
    <property type="term" value="F:carboxyl- or carbamoyltransferase activity"/>
    <property type="evidence" value="ECO:0007669"/>
    <property type="project" value="UniProtKB-UniRule"/>
</dbReference>
<evidence type="ECO:0000256" key="7">
    <source>
        <dbReference type="ARBA" id="ARBA00022832"/>
    </source>
</evidence>
<evidence type="ECO:0000256" key="13">
    <source>
        <dbReference type="HAMAP-Rule" id="MF_01395"/>
    </source>
</evidence>
<dbReference type="PANTHER" id="PTHR42995">
    <property type="entry name" value="ACETYL-COENZYME A CARBOXYLASE CARBOXYL TRANSFERASE SUBUNIT BETA, CHLOROPLASTIC"/>
    <property type="match status" value="1"/>
</dbReference>
<name>A0A0U9HYX9_9BACT</name>
<comment type="pathway">
    <text evidence="13">Lipid metabolism; malonyl-CoA biosynthesis; malonyl-CoA from acetyl-CoA: step 1/1.</text>
</comment>
<gene>
    <name evidence="13" type="primary">accD</name>
    <name evidence="16" type="ORF">TAGGR_378</name>
</gene>
<evidence type="ECO:0000256" key="6">
    <source>
        <dbReference type="ARBA" id="ARBA00022771"/>
    </source>
</evidence>
<evidence type="ECO:0000256" key="11">
    <source>
        <dbReference type="ARBA" id="ARBA00023160"/>
    </source>
</evidence>
<dbReference type="PROSITE" id="PS50980">
    <property type="entry name" value="COA_CT_NTER"/>
    <property type="match status" value="1"/>
</dbReference>
<dbReference type="RefSeq" id="WP_082673645.1">
    <property type="nucleotide sequence ID" value="NZ_BCNO01000003.1"/>
</dbReference>
<dbReference type="PRINTS" id="PR01070">
    <property type="entry name" value="ACCCTRFRASEB"/>
</dbReference>
<dbReference type="PANTHER" id="PTHR42995:SF5">
    <property type="entry name" value="ACETYL-COENZYME A CARBOXYLASE CARBOXYL TRANSFERASE SUBUNIT BETA, CHLOROPLASTIC"/>
    <property type="match status" value="1"/>
</dbReference>
<keyword evidence="10 13" id="KW-0443">Lipid metabolism</keyword>
<dbReference type="NCBIfam" id="TIGR00515">
    <property type="entry name" value="accD"/>
    <property type="match status" value="1"/>
</dbReference>
<dbReference type="GO" id="GO:0008270">
    <property type="term" value="F:zinc ion binding"/>
    <property type="evidence" value="ECO:0007669"/>
    <property type="project" value="UniProtKB-UniRule"/>
</dbReference>
<dbReference type="EMBL" id="BCNO01000003">
    <property type="protein sequence ID" value="GAQ95605.1"/>
    <property type="molecule type" value="Genomic_DNA"/>
</dbReference>
<organism evidence="16 17">
    <name type="scientific">Thermodesulfovibrio aggregans</name>
    <dbReference type="NCBI Taxonomy" id="86166"/>
    <lineage>
        <taxon>Bacteria</taxon>
        <taxon>Pseudomonadati</taxon>
        <taxon>Nitrospirota</taxon>
        <taxon>Thermodesulfovibrionia</taxon>
        <taxon>Thermodesulfovibrionales</taxon>
        <taxon>Thermodesulfovibrionaceae</taxon>
        <taxon>Thermodesulfovibrio</taxon>
    </lineage>
</organism>
<evidence type="ECO:0000256" key="5">
    <source>
        <dbReference type="ARBA" id="ARBA00022741"/>
    </source>
</evidence>
<feature type="zinc finger region" description="C4-type" evidence="13">
    <location>
        <begin position="25"/>
        <end position="47"/>
    </location>
</feature>
<comment type="cofactor">
    <cofactor evidence="13">
        <name>Zn(2+)</name>
        <dbReference type="ChEBI" id="CHEBI:29105"/>
    </cofactor>
    <text evidence="13">Binds 1 zinc ion per subunit.</text>
</comment>
<dbReference type="GO" id="GO:0009317">
    <property type="term" value="C:acetyl-CoA carboxylase complex"/>
    <property type="evidence" value="ECO:0007669"/>
    <property type="project" value="InterPro"/>
</dbReference>